<evidence type="ECO:0000256" key="14">
    <source>
        <dbReference type="PIRSR" id="PIRSR006337-3"/>
    </source>
</evidence>
<dbReference type="GO" id="GO:0005737">
    <property type="term" value="C:cytoplasm"/>
    <property type="evidence" value="ECO:0007669"/>
    <property type="project" value="UniProtKB-SubCell"/>
</dbReference>
<evidence type="ECO:0000256" key="10">
    <source>
        <dbReference type="ARBA" id="ARBA00034013"/>
    </source>
</evidence>
<dbReference type="NCBIfam" id="TIGR02402">
    <property type="entry name" value="trehalose_TreZ"/>
    <property type="match status" value="1"/>
</dbReference>
<dbReference type="SUPFAM" id="SSF51445">
    <property type="entry name" value="(Trans)glycosidases"/>
    <property type="match status" value="1"/>
</dbReference>
<name>A0A941EZ46_9ACTN</name>
<comment type="pathway">
    <text evidence="2">Glycan biosynthesis; trehalose biosynthesis.</text>
</comment>
<evidence type="ECO:0000259" key="16">
    <source>
        <dbReference type="SMART" id="SM00642"/>
    </source>
</evidence>
<dbReference type="EC" id="3.2.1.141" evidence="4 11"/>
<evidence type="ECO:0000256" key="6">
    <source>
        <dbReference type="ARBA" id="ARBA00022490"/>
    </source>
</evidence>
<dbReference type="InterPro" id="IPR044901">
    <property type="entry name" value="Trehalose_TreZ_E-set_sf"/>
</dbReference>
<dbReference type="Pfam" id="PF11941">
    <property type="entry name" value="DUF3459"/>
    <property type="match status" value="1"/>
</dbReference>
<organism evidence="17 18">
    <name type="scientific">Actinospica durhamensis</name>
    <dbReference type="NCBI Taxonomy" id="1508375"/>
    <lineage>
        <taxon>Bacteria</taxon>
        <taxon>Bacillati</taxon>
        <taxon>Actinomycetota</taxon>
        <taxon>Actinomycetes</taxon>
        <taxon>Catenulisporales</taxon>
        <taxon>Actinospicaceae</taxon>
        <taxon>Actinospica</taxon>
    </lineage>
</organism>
<dbReference type="Gene3D" id="1.10.10.760">
    <property type="entry name" value="E-set domains of sugar-utilizing enzymes"/>
    <property type="match status" value="1"/>
</dbReference>
<comment type="similarity">
    <text evidence="3">Belongs to the glycosyl hydrolase 13 family.</text>
</comment>
<feature type="binding site" evidence="13">
    <location>
        <begin position="379"/>
        <end position="384"/>
    </location>
    <ligand>
        <name>substrate</name>
    </ligand>
</feature>
<evidence type="ECO:0000256" key="5">
    <source>
        <dbReference type="ARBA" id="ARBA00015938"/>
    </source>
</evidence>
<dbReference type="PANTHER" id="PTHR43651:SF11">
    <property type="entry name" value="MALTO-OLIGOSYLTREHALOSE TREHALOHYDROLASE"/>
    <property type="match status" value="1"/>
</dbReference>
<feature type="active site" description="Nucleophile" evidence="12">
    <location>
        <position position="247"/>
    </location>
</feature>
<keyword evidence="9" id="KW-0326">Glycosidase</keyword>
<dbReference type="Pfam" id="PF00128">
    <property type="entry name" value="Alpha-amylase"/>
    <property type="match status" value="1"/>
</dbReference>
<dbReference type="CDD" id="cd02853">
    <property type="entry name" value="E_set_MTHase_like_N"/>
    <property type="match status" value="1"/>
</dbReference>
<reference evidence="17" key="1">
    <citation type="submission" date="2021-04" db="EMBL/GenBank/DDBJ databases">
        <title>Genome based classification of Actinospica acidithermotolerans sp. nov., an actinobacterium isolated from an Indonesian hot spring.</title>
        <authorList>
            <person name="Kusuma A.B."/>
            <person name="Putra K.E."/>
            <person name="Nafisah S."/>
            <person name="Loh J."/>
            <person name="Nouioui I."/>
            <person name="Goodfellow M."/>
        </authorList>
    </citation>
    <scope>NUCLEOTIDE SEQUENCE</scope>
    <source>
        <strain evidence="17">CSCA 57</strain>
    </source>
</reference>
<keyword evidence="6" id="KW-0963">Cytoplasm</keyword>
<keyword evidence="7" id="KW-0378">Hydrolase</keyword>
<dbReference type="Proteomes" id="UP000675781">
    <property type="component" value="Unassembled WGS sequence"/>
</dbReference>
<sequence length="548" mass="60568">MSVFELWAPYAEQVDLDLGDRVLPMKQAERPGRPGWWRAEAESATGDYAFRLDGGPSRPDPRSRRQPYGVHGASRLEDPGAFGWTDADWHGRALRGSVLYELHLGTFTPEGTFDAAIGRLDHLARLGVDFVELMPVAAFGGEHGWGYDGVGLWAVHEPYGGPDGLRRFVDACHAHGLGVVLDVVYNHLGPSGNYLGEFGPYFTDTHVTPWGPAVNLDAAGSDEVRAFLVGNALYWLRENHLDGLRLDAVHALVDNRALHVLEELAAAVDGLAASSGRILHLIAETDRNDPHTVTPRPAGGQGVHAQWSDDFHHALHSALTGEKQGYYCDFGALAAIEKTMTSAYFHDGVYSTFRGRCHGRPVDTAALDADRFIVSLQTHDQVGNRAAGDRIGFTLSEGLRRVGAALLLTAPFTPQLFMGEEWGADTPWQYFTDHPEPDLAEAVRNGRRAEFAHYGWSAESVPDPQDPETFQRSKLNWDEPARPEHRALLDWYRDLIALRRARPDLADPSFASIDVSCDEEDRWLLIRRGTLRVAANLSTEPRLIPLDT</sequence>
<dbReference type="Gene3D" id="2.60.40.10">
    <property type="entry name" value="Immunoglobulins"/>
    <property type="match status" value="1"/>
</dbReference>
<evidence type="ECO:0000256" key="13">
    <source>
        <dbReference type="PIRSR" id="PIRSR006337-2"/>
    </source>
</evidence>
<evidence type="ECO:0000256" key="15">
    <source>
        <dbReference type="SAM" id="MobiDB-lite"/>
    </source>
</evidence>
<dbReference type="Gene3D" id="3.20.20.80">
    <property type="entry name" value="Glycosidases"/>
    <property type="match status" value="1"/>
</dbReference>
<comment type="catalytic activity">
    <reaction evidence="10">
        <text>hydrolysis of (1-&gt;4)-alpha-D-glucosidic linkage in 4-alpha-D-[(1-&gt;4)-alpha-D-glucanosyl]n trehalose to yield trehalose and (1-&gt;4)-alpha-D-glucan.</text>
        <dbReference type="EC" id="3.2.1.141"/>
    </reaction>
</comment>
<dbReference type="SUPFAM" id="SSF81296">
    <property type="entry name" value="E set domains"/>
    <property type="match status" value="1"/>
</dbReference>
<feature type="binding site" evidence="13">
    <location>
        <begin position="245"/>
        <end position="250"/>
    </location>
    <ligand>
        <name>substrate</name>
    </ligand>
</feature>
<feature type="domain" description="Glycosyl hydrolase family 13 catalytic" evidence="16">
    <location>
        <begin position="101"/>
        <end position="447"/>
    </location>
</feature>
<dbReference type="InterPro" id="IPR012768">
    <property type="entry name" value="Trehalose_TreZ"/>
</dbReference>
<keyword evidence="18" id="KW-1185">Reference proteome</keyword>
<evidence type="ECO:0000256" key="9">
    <source>
        <dbReference type="ARBA" id="ARBA00023295"/>
    </source>
</evidence>
<gene>
    <name evidence="17" type="primary">treZ</name>
    <name evidence="17" type="ORF">KDL01_31230</name>
</gene>
<dbReference type="EMBL" id="JAGSOG010000230">
    <property type="protein sequence ID" value="MBR7837789.1"/>
    <property type="molecule type" value="Genomic_DNA"/>
</dbReference>
<evidence type="ECO:0000256" key="1">
    <source>
        <dbReference type="ARBA" id="ARBA00004496"/>
    </source>
</evidence>
<evidence type="ECO:0000256" key="8">
    <source>
        <dbReference type="ARBA" id="ARBA00023277"/>
    </source>
</evidence>
<feature type="region of interest" description="Disordered" evidence="15">
    <location>
        <begin position="48"/>
        <end position="74"/>
    </location>
</feature>
<dbReference type="InterPro" id="IPR022567">
    <property type="entry name" value="DUF3459"/>
</dbReference>
<dbReference type="InterPro" id="IPR006047">
    <property type="entry name" value="GH13_cat_dom"/>
</dbReference>
<feature type="active site" description="Proton donor" evidence="12">
    <location>
        <position position="284"/>
    </location>
</feature>
<evidence type="ECO:0000256" key="4">
    <source>
        <dbReference type="ARBA" id="ARBA00012268"/>
    </source>
</evidence>
<dbReference type="RefSeq" id="WP_212532255.1">
    <property type="nucleotide sequence ID" value="NZ_JAGSOG010000230.1"/>
</dbReference>
<dbReference type="GO" id="GO:0033942">
    <property type="term" value="F:4-alpha-D-(1-&gt;4)-alpha-D-glucanotrehalose trehalohydrolase activity"/>
    <property type="evidence" value="ECO:0007669"/>
    <property type="project" value="UniProtKB-EC"/>
</dbReference>
<dbReference type="PIRSF" id="PIRSF006337">
    <property type="entry name" value="Trehalose_TreZ"/>
    <property type="match status" value="1"/>
</dbReference>
<dbReference type="GO" id="GO:0005992">
    <property type="term" value="P:trehalose biosynthetic process"/>
    <property type="evidence" value="ECO:0007669"/>
    <property type="project" value="UniProtKB-UniRule"/>
</dbReference>
<protein>
    <recommendedName>
        <fullName evidence="5 11">Malto-oligosyltrehalose trehalohydrolase</fullName>
        <ecNumber evidence="4 11">3.2.1.141</ecNumber>
    </recommendedName>
</protein>
<evidence type="ECO:0000313" key="18">
    <source>
        <dbReference type="Proteomes" id="UP000675781"/>
    </source>
</evidence>
<comment type="caution">
    <text evidence="17">The sequence shown here is derived from an EMBL/GenBank/DDBJ whole genome shotgun (WGS) entry which is preliminary data.</text>
</comment>
<dbReference type="InterPro" id="IPR017853">
    <property type="entry name" value="GH"/>
</dbReference>
<comment type="subcellular location">
    <subcellularLocation>
        <location evidence="1 12">Cytoplasm</location>
    </subcellularLocation>
</comment>
<proteinExistence type="inferred from homology"/>
<accession>A0A941EZ46</accession>
<keyword evidence="8" id="KW-0119">Carbohydrate metabolism</keyword>
<evidence type="ECO:0000256" key="2">
    <source>
        <dbReference type="ARBA" id="ARBA00005199"/>
    </source>
</evidence>
<evidence type="ECO:0000256" key="7">
    <source>
        <dbReference type="ARBA" id="ARBA00022801"/>
    </source>
</evidence>
<dbReference type="InterPro" id="IPR013783">
    <property type="entry name" value="Ig-like_fold"/>
</dbReference>
<evidence type="ECO:0000256" key="12">
    <source>
        <dbReference type="PIRSR" id="PIRSR006337-1"/>
    </source>
</evidence>
<feature type="site" description="Transition state stabilizer" evidence="14">
    <location>
        <position position="380"/>
    </location>
</feature>
<dbReference type="SMART" id="SM00642">
    <property type="entry name" value="Aamy"/>
    <property type="match status" value="1"/>
</dbReference>
<evidence type="ECO:0000313" key="17">
    <source>
        <dbReference type="EMBL" id="MBR7837789.1"/>
    </source>
</evidence>
<dbReference type="AlphaFoldDB" id="A0A941EZ46"/>
<evidence type="ECO:0000256" key="11">
    <source>
        <dbReference type="NCBIfam" id="TIGR02402"/>
    </source>
</evidence>
<dbReference type="InterPro" id="IPR014756">
    <property type="entry name" value="Ig_E-set"/>
</dbReference>
<feature type="binding site" evidence="13">
    <location>
        <begin position="309"/>
        <end position="313"/>
    </location>
    <ligand>
        <name>substrate</name>
    </ligand>
</feature>
<feature type="non-terminal residue" evidence="17">
    <location>
        <position position="548"/>
    </location>
</feature>
<dbReference type="PANTHER" id="PTHR43651">
    <property type="entry name" value="1,4-ALPHA-GLUCAN-BRANCHING ENZYME"/>
    <property type="match status" value="1"/>
</dbReference>
<dbReference type="CDD" id="cd11325">
    <property type="entry name" value="AmyAc_GTHase"/>
    <property type="match status" value="1"/>
</dbReference>
<evidence type="ECO:0000256" key="3">
    <source>
        <dbReference type="ARBA" id="ARBA00008061"/>
    </source>
</evidence>